<name>A0ABU8NMA1_9SPHI</name>
<reference evidence="1 2" key="1">
    <citation type="submission" date="2024-03" db="EMBL/GenBank/DDBJ databases">
        <title>Sequence of Lycoming College Course Isolates.</title>
        <authorList>
            <person name="Plotts O."/>
            <person name="Newman J."/>
        </authorList>
    </citation>
    <scope>NUCLEOTIDE SEQUENCE [LARGE SCALE GENOMIC DNA]</scope>
    <source>
        <strain evidence="1 2">CJB-3</strain>
    </source>
</reference>
<keyword evidence="2" id="KW-1185">Reference proteome</keyword>
<evidence type="ECO:0000313" key="2">
    <source>
        <dbReference type="Proteomes" id="UP001378956"/>
    </source>
</evidence>
<protein>
    <submittedName>
        <fullName evidence="1">Uncharacterized protein</fullName>
    </submittedName>
</protein>
<organism evidence="1 2">
    <name type="scientific">Pedobacter panaciterrae</name>
    <dbReference type="NCBI Taxonomy" id="363849"/>
    <lineage>
        <taxon>Bacteria</taxon>
        <taxon>Pseudomonadati</taxon>
        <taxon>Bacteroidota</taxon>
        <taxon>Sphingobacteriia</taxon>
        <taxon>Sphingobacteriales</taxon>
        <taxon>Sphingobacteriaceae</taxon>
        <taxon>Pedobacter</taxon>
    </lineage>
</organism>
<dbReference type="Proteomes" id="UP001378956">
    <property type="component" value="Unassembled WGS sequence"/>
</dbReference>
<dbReference type="EMBL" id="JBBEUB010000004">
    <property type="protein sequence ID" value="MEJ2903371.1"/>
    <property type="molecule type" value="Genomic_DNA"/>
</dbReference>
<evidence type="ECO:0000313" key="1">
    <source>
        <dbReference type="EMBL" id="MEJ2903371.1"/>
    </source>
</evidence>
<accession>A0ABU8NMA1</accession>
<comment type="caution">
    <text evidence="1">The sequence shown here is derived from an EMBL/GenBank/DDBJ whole genome shotgun (WGS) entry which is preliminary data.</text>
</comment>
<sequence length="124" mass="14737">MNFVKNYYGAYVLGILERAVRREEISISEVSRRMKVSRRTLYNWFEQRTLDISLLSAIGRIINHDFSKELGEDLSFSDDQPGKVDKTHLKLSDPSLPEEHVHYWMRKYIVLLEEYNQLTDKIEL</sequence>
<gene>
    <name evidence="1" type="ORF">WAE58_13090</name>
</gene>
<proteinExistence type="predicted"/>
<dbReference type="RefSeq" id="WP_172659917.1">
    <property type="nucleotide sequence ID" value="NZ_CBFGNQ010000001.1"/>
</dbReference>